<protein>
    <recommendedName>
        <fullName evidence="4">DUF2508 domain-containing protein</fullName>
    </recommendedName>
</protein>
<reference evidence="2 3" key="1">
    <citation type="journal article" date="2014" name="Genome Announc.">
        <title>Draft Genome Sequence of Paenibacillus pini JCM 16418T, Isolated from the Rhizosphere of Pine Tree.</title>
        <authorList>
            <person name="Yuki M."/>
            <person name="Oshima K."/>
            <person name="Suda W."/>
            <person name="Oshida Y."/>
            <person name="Kitamura K."/>
            <person name="Iida Y."/>
            <person name="Hattori M."/>
            <person name="Ohkuma M."/>
        </authorList>
    </citation>
    <scope>NUCLEOTIDE SEQUENCE [LARGE SCALE GENOMIC DNA]</scope>
    <source>
        <strain evidence="2 3">JCM 16418</strain>
    </source>
</reference>
<dbReference type="RefSeq" id="WP_081765531.1">
    <property type="nucleotide sequence ID" value="NZ_BAVZ01000024.1"/>
</dbReference>
<feature type="region of interest" description="Disordered" evidence="1">
    <location>
        <begin position="86"/>
        <end position="106"/>
    </location>
</feature>
<name>W7YHU5_9BACL</name>
<proteinExistence type="predicted"/>
<accession>W7YHU5</accession>
<dbReference type="OrthoDB" id="2649829at2"/>
<dbReference type="EMBL" id="BAVZ01000024">
    <property type="protein sequence ID" value="GAF10475.1"/>
    <property type="molecule type" value="Genomic_DNA"/>
</dbReference>
<evidence type="ECO:0000313" key="2">
    <source>
        <dbReference type="EMBL" id="GAF10475.1"/>
    </source>
</evidence>
<keyword evidence="3" id="KW-1185">Reference proteome</keyword>
<dbReference type="STRING" id="1236976.JCM16418_4682"/>
<evidence type="ECO:0000256" key="1">
    <source>
        <dbReference type="SAM" id="MobiDB-lite"/>
    </source>
</evidence>
<evidence type="ECO:0000313" key="3">
    <source>
        <dbReference type="Proteomes" id="UP000019364"/>
    </source>
</evidence>
<evidence type="ECO:0008006" key="4">
    <source>
        <dbReference type="Google" id="ProtNLM"/>
    </source>
</evidence>
<organism evidence="2 3">
    <name type="scientific">Paenibacillus pini JCM 16418</name>
    <dbReference type="NCBI Taxonomy" id="1236976"/>
    <lineage>
        <taxon>Bacteria</taxon>
        <taxon>Bacillati</taxon>
        <taxon>Bacillota</taxon>
        <taxon>Bacilli</taxon>
        <taxon>Bacillales</taxon>
        <taxon>Paenibacillaceae</taxon>
        <taxon>Paenibacillus</taxon>
    </lineage>
</organism>
<dbReference type="Proteomes" id="UP000019364">
    <property type="component" value="Unassembled WGS sequence"/>
</dbReference>
<dbReference type="AlphaFoldDB" id="W7YHU5"/>
<dbReference type="eggNOG" id="ENOG503069P">
    <property type="taxonomic scope" value="Bacteria"/>
</dbReference>
<comment type="caution">
    <text evidence="2">The sequence shown here is derived from an EMBL/GenBank/DDBJ whole genome shotgun (WGS) entry which is preliminary data.</text>
</comment>
<sequence length="106" mass="12842">MGWFIKSNQGLSRWQRKNEQIKEQEERWNTYEDVRNARVEWEQARMHFEQAMGEDQIDYAIYMLEAAERKYQIALKKAKYIGLNRTEVRQPHKSNVKRDANHKALS</sequence>
<gene>
    <name evidence="2" type="ORF">JCM16418_4682</name>
</gene>